<dbReference type="GeneID" id="7824013"/>
<dbReference type="CDD" id="cd00024">
    <property type="entry name" value="CD_CSD"/>
    <property type="match status" value="1"/>
</dbReference>
<dbReference type="OMA" id="NTWELDE"/>
<evidence type="ECO:0000313" key="2">
    <source>
        <dbReference type="EMBL" id="EAR84961.3"/>
    </source>
</evidence>
<proteinExistence type="predicted"/>
<sequence>MNNKYYHQPSQKFEILAILDKRANPKNGKIEYLVQWKQWPLDYTWEPKKNIQNFIDQNELFVDDEDLRRHYKEKQYRRKILREERNNQVEKICNSIVNHTQINTTQNRQNDNDLLSSIDDYEENIIYEESFDESNYQENCKESWSTNPNTQQTIRKDEFFLQEPDSYSMKKIQNKKEISSLKIENTFINSKAQKFNKSSSEIDLSQNEGSQKVDQMNEYQVNQDNFKTEGFSEENLFENKSASTEQIQFSNANDSQKHQKIVRKYSNVISKDEEIGEFMKDEISNIEMEIKYSFKVNWKRRSNGVTPLSKTIEVLSKKHISPQEMIDYLTQSNQINNEIDKSQK</sequence>
<dbReference type="Proteomes" id="UP000009168">
    <property type="component" value="Unassembled WGS sequence"/>
</dbReference>
<dbReference type="EMBL" id="GG662510">
    <property type="protein sequence ID" value="EAR84961.3"/>
    <property type="molecule type" value="Genomic_DNA"/>
</dbReference>
<dbReference type="KEGG" id="tet:TTHERM_00585190"/>
<dbReference type="Gene3D" id="2.40.50.40">
    <property type="match status" value="1"/>
</dbReference>
<dbReference type="InterPro" id="IPR000953">
    <property type="entry name" value="Chromo/chromo_shadow_dom"/>
</dbReference>
<keyword evidence="3" id="KW-1185">Reference proteome</keyword>
<dbReference type="SUPFAM" id="SSF54160">
    <property type="entry name" value="Chromo domain-like"/>
    <property type="match status" value="1"/>
</dbReference>
<evidence type="ECO:0000259" key="1">
    <source>
        <dbReference type="PROSITE" id="PS50013"/>
    </source>
</evidence>
<reference evidence="3" key="1">
    <citation type="journal article" date="2006" name="PLoS Biol.">
        <title>Macronuclear genome sequence of the ciliate Tetrahymena thermophila, a model eukaryote.</title>
        <authorList>
            <person name="Eisen J.A."/>
            <person name="Coyne R.S."/>
            <person name="Wu M."/>
            <person name="Wu D."/>
            <person name="Thiagarajan M."/>
            <person name="Wortman J.R."/>
            <person name="Badger J.H."/>
            <person name="Ren Q."/>
            <person name="Amedeo P."/>
            <person name="Jones K.M."/>
            <person name="Tallon L.J."/>
            <person name="Delcher A.L."/>
            <person name="Salzberg S.L."/>
            <person name="Silva J.C."/>
            <person name="Haas B.J."/>
            <person name="Majoros W.H."/>
            <person name="Farzad M."/>
            <person name="Carlton J.M."/>
            <person name="Smith R.K. Jr."/>
            <person name="Garg J."/>
            <person name="Pearlman R.E."/>
            <person name="Karrer K.M."/>
            <person name="Sun L."/>
            <person name="Manning G."/>
            <person name="Elde N.C."/>
            <person name="Turkewitz A.P."/>
            <person name="Asai D.J."/>
            <person name="Wilkes D.E."/>
            <person name="Wang Y."/>
            <person name="Cai H."/>
            <person name="Collins K."/>
            <person name="Stewart B.A."/>
            <person name="Lee S.R."/>
            <person name="Wilamowska K."/>
            <person name="Weinberg Z."/>
            <person name="Ruzzo W.L."/>
            <person name="Wloga D."/>
            <person name="Gaertig J."/>
            <person name="Frankel J."/>
            <person name="Tsao C.-C."/>
            <person name="Gorovsky M.A."/>
            <person name="Keeling P.J."/>
            <person name="Waller R.F."/>
            <person name="Patron N.J."/>
            <person name="Cherry J.M."/>
            <person name="Stover N.A."/>
            <person name="Krieger C.J."/>
            <person name="del Toro C."/>
            <person name="Ryder H.F."/>
            <person name="Williamson S.C."/>
            <person name="Barbeau R.A."/>
            <person name="Hamilton E.P."/>
            <person name="Orias E."/>
        </authorList>
    </citation>
    <scope>NUCLEOTIDE SEQUENCE [LARGE SCALE GENOMIC DNA]</scope>
    <source>
        <strain evidence="3">SB210</strain>
    </source>
</reference>
<gene>
    <name evidence="2" type="ORF">TTHERM_00585190</name>
</gene>
<dbReference type="RefSeq" id="XP_001032624.3">
    <property type="nucleotide sequence ID" value="XM_001032624.3"/>
</dbReference>
<dbReference type="InParanoid" id="I7MGA2"/>
<feature type="domain" description="Chromo" evidence="1">
    <location>
        <begin position="13"/>
        <end position="83"/>
    </location>
</feature>
<organism evidence="2 3">
    <name type="scientific">Tetrahymena thermophila (strain SB210)</name>
    <dbReference type="NCBI Taxonomy" id="312017"/>
    <lineage>
        <taxon>Eukaryota</taxon>
        <taxon>Sar</taxon>
        <taxon>Alveolata</taxon>
        <taxon>Ciliophora</taxon>
        <taxon>Intramacronucleata</taxon>
        <taxon>Oligohymenophorea</taxon>
        <taxon>Hymenostomatida</taxon>
        <taxon>Tetrahymenina</taxon>
        <taxon>Tetrahymenidae</taxon>
        <taxon>Tetrahymena</taxon>
    </lineage>
</organism>
<dbReference type="PROSITE" id="PS50013">
    <property type="entry name" value="CHROMO_2"/>
    <property type="match status" value="1"/>
</dbReference>
<evidence type="ECO:0000313" key="3">
    <source>
        <dbReference type="Proteomes" id="UP000009168"/>
    </source>
</evidence>
<accession>I7MGA2</accession>
<name>I7MGA2_TETTS</name>
<protein>
    <submittedName>
        <fullName evidence="2">Chromodomain protein</fullName>
    </submittedName>
</protein>
<dbReference type="Pfam" id="PF00385">
    <property type="entry name" value="Chromo"/>
    <property type="match status" value="1"/>
</dbReference>
<dbReference type="InterPro" id="IPR016197">
    <property type="entry name" value="Chromo-like_dom_sf"/>
</dbReference>
<dbReference type="InterPro" id="IPR023780">
    <property type="entry name" value="Chromo_domain"/>
</dbReference>
<dbReference type="OrthoDB" id="1918685at2759"/>
<dbReference type="AlphaFoldDB" id="I7MGA2"/>
<dbReference type="SMR" id="I7MGA2"/>
<dbReference type="SMART" id="SM00298">
    <property type="entry name" value="CHROMO"/>
    <property type="match status" value="1"/>
</dbReference>
<dbReference type="HOGENOM" id="CLU_807724_0_0_1"/>